<proteinExistence type="predicted"/>
<organism evidence="2 3">
    <name type="scientific">SAR324 cluster bacterium</name>
    <dbReference type="NCBI Taxonomy" id="2024889"/>
    <lineage>
        <taxon>Bacteria</taxon>
        <taxon>Deltaproteobacteria</taxon>
        <taxon>SAR324 cluster</taxon>
    </lineage>
</organism>
<protein>
    <submittedName>
        <fullName evidence="2">Uncharacterized protein</fullName>
    </submittedName>
</protein>
<comment type="caution">
    <text evidence="2">The sequence shown here is derived from an EMBL/GenBank/DDBJ whole genome shotgun (WGS) entry which is preliminary data.</text>
</comment>
<dbReference type="Proteomes" id="UP000286801">
    <property type="component" value="Unassembled WGS sequence"/>
</dbReference>
<feature type="transmembrane region" description="Helical" evidence="1">
    <location>
        <begin position="267"/>
        <end position="286"/>
    </location>
</feature>
<evidence type="ECO:0000313" key="2">
    <source>
        <dbReference type="EMBL" id="RTZ77877.1"/>
    </source>
</evidence>
<keyword evidence="1" id="KW-0812">Transmembrane</keyword>
<feature type="transmembrane region" description="Helical" evidence="1">
    <location>
        <begin position="129"/>
        <end position="152"/>
    </location>
</feature>
<feature type="transmembrane region" description="Helical" evidence="1">
    <location>
        <begin position="99"/>
        <end position="117"/>
    </location>
</feature>
<feature type="transmembrane region" description="Helical" evidence="1">
    <location>
        <begin position="173"/>
        <end position="195"/>
    </location>
</feature>
<sequence length="398" mass="45738">MHESVGLSLLRKICQFPPSLTVGVKENSWVRSPAWDVFWLHSGLWLTFLMLTTSDLPVQEMFYAAGVFLFWISHRFSSFYLAWRTQAYHPLLKNQQGRFVFIPLLLVSVVFAVLFIPESVLPVPVSVRILGMILLDFAWGMHHFAAQHYGLLRLYHHRWNSKSAPLSNKRDRWYCWGVGGGLVLIAELLHGTSFLQEKNFLPLLTGDWVFEGIPLLLRLGTLLVAGITIFMIRNAFLHDSGLPRILYILGIGVMVMGAYQLEPFQFFMLWTLQHWMVALGLTVHMAGNDTTLKTNPEIGFTGDSSVDIFWKPWKVLFLLCTFSVLMTPFLEIEAVSAGGRYSEQFFPSFMEWLQNSSWERFLVGIGLASGFMHYFMDRAVYRFSDPETRKSAQQLLFV</sequence>
<dbReference type="EMBL" id="QNZL01000236">
    <property type="protein sequence ID" value="RTZ77877.1"/>
    <property type="molecule type" value="Genomic_DNA"/>
</dbReference>
<accession>A0A432G319</accession>
<dbReference type="AlphaFoldDB" id="A0A432G319"/>
<feature type="transmembrane region" description="Helical" evidence="1">
    <location>
        <begin position="62"/>
        <end position="83"/>
    </location>
</feature>
<keyword evidence="1" id="KW-1133">Transmembrane helix</keyword>
<evidence type="ECO:0000313" key="3">
    <source>
        <dbReference type="Proteomes" id="UP000286801"/>
    </source>
</evidence>
<feature type="transmembrane region" description="Helical" evidence="1">
    <location>
        <begin position="315"/>
        <end position="337"/>
    </location>
</feature>
<feature type="transmembrane region" description="Helical" evidence="1">
    <location>
        <begin position="244"/>
        <end position="261"/>
    </location>
</feature>
<feature type="transmembrane region" description="Helical" evidence="1">
    <location>
        <begin position="357"/>
        <end position="376"/>
    </location>
</feature>
<evidence type="ECO:0000256" key="1">
    <source>
        <dbReference type="SAM" id="Phobius"/>
    </source>
</evidence>
<name>A0A432G319_9DELT</name>
<reference evidence="2 3" key="1">
    <citation type="submission" date="2018-06" db="EMBL/GenBank/DDBJ databases">
        <title>Combined omics and stable isotope probing to characterize newly discovered Mariana Back-Arc vent microbial communities.</title>
        <authorList>
            <person name="Trembath-Reichert E."/>
            <person name="Huber J.A."/>
        </authorList>
    </citation>
    <scope>NUCLEOTIDE SEQUENCE [LARGE SCALE GENOMIC DNA]</scope>
    <source>
        <strain evidence="2">MAG 63_1</strain>
    </source>
</reference>
<keyword evidence="1" id="KW-0472">Membrane</keyword>
<gene>
    <name evidence="2" type="ORF">DSY97_08935</name>
</gene>
<feature type="transmembrane region" description="Helical" evidence="1">
    <location>
        <begin position="215"/>
        <end position="232"/>
    </location>
</feature>